<comment type="caution">
    <text evidence="1">The sequence shown here is derived from an EMBL/GenBank/DDBJ whole genome shotgun (WGS) entry which is preliminary data.</text>
</comment>
<dbReference type="AlphaFoldDB" id="A0A5C8KDS0"/>
<proteinExistence type="predicted"/>
<evidence type="ECO:0000313" key="1">
    <source>
        <dbReference type="EMBL" id="TXK52361.1"/>
    </source>
</evidence>
<dbReference type="Proteomes" id="UP000321926">
    <property type="component" value="Unassembled WGS sequence"/>
</dbReference>
<gene>
    <name evidence="1" type="ORF">FVR03_01205</name>
</gene>
<dbReference type="RefSeq" id="WP_147919933.1">
    <property type="nucleotide sequence ID" value="NZ_VRTY01000003.1"/>
</dbReference>
<organism evidence="1 2">
    <name type="scientific">Pontibacter qinzhouensis</name>
    <dbReference type="NCBI Taxonomy" id="2603253"/>
    <lineage>
        <taxon>Bacteria</taxon>
        <taxon>Pseudomonadati</taxon>
        <taxon>Bacteroidota</taxon>
        <taxon>Cytophagia</taxon>
        <taxon>Cytophagales</taxon>
        <taxon>Hymenobacteraceae</taxon>
        <taxon>Pontibacter</taxon>
    </lineage>
</organism>
<reference evidence="1 2" key="1">
    <citation type="submission" date="2019-08" db="EMBL/GenBank/DDBJ databases">
        <authorList>
            <person name="Shi S."/>
        </authorList>
    </citation>
    <scope>NUCLEOTIDE SEQUENCE [LARGE SCALE GENOMIC DNA]</scope>
    <source>
        <strain evidence="1 2">GY10130</strain>
    </source>
</reference>
<keyword evidence="2" id="KW-1185">Reference proteome</keyword>
<sequence>MAKNKLSDLNNHLFAQLERLNDDDLTADQVEKEIGRAKAISSIASQVIHSSKVTLEAMRLVASGDLREEELPDQFNHKRLQA</sequence>
<name>A0A5C8KDS0_9BACT</name>
<dbReference type="OrthoDB" id="2231510at2"/>
<protein>
    <submittedName>
        <fullName evidence="1">Uncharacterized protein</fullName>
    </submittedName>
</protein>
<dbReference type="EMBL" id="VRTY01000003">
    <property type="protein sequence ID" value="TXK52361.1"/>
    <property type="molecule type" value="Genomic_DNA"/>
</dbReference>
<evidence type="ECO:0000313" key="2">
    <source>
        <dbReference type="Proteomes" id="UP000321926"/>
    </source>
</evidence>
<accession>A0A5C8KDS0</accession>